<keyword evidence="2" id="KW-0472">Membrane</keyword>
<keyword evidence="5" id="KW-1185">Reference proteome</keyword>
<proteinExistence type="predicted"/>
<feature type="region of interest" description="Disordered" evidence="1">
    <location>
        <begin position="336"/>
        <end position="359"/>
    </location>
</feature>
<feature type="compositionally biased region" description="Polar residues" evidence="1">
    <location>
        <begin position="346"/>
        <end position="359"/>
    </location>
</feature>
<gene>
    <name evidence="4" type="ORF">K431DRAFT_307744</name>
</gene>
<dbReference type="InterPro" id="IPR049326">
    <property type="entry name" value="Rhodopsin_dom_fungi"/>
</dbReference>
<evidence type="ECO:0000256" key="2">
    <source>
        <dbReference type="SAM" id="Phobius"/>
    </source>
</evidence>
<dbReference type="PANTHER" id="PTHR39614">
    <property type="entry name" value="INTEGRAL MEMBRANE PROTEIN"/>
    <property type="match status" value="1"/>
</dbReference>
<name>A0A9P4Q1S0_9PEZI</name>
<dbReference type="PANTHER" id="PTHR39614:SF2">
    <property type="entry name" value="INTEGRAL MEMBRANE PROTEIN"/>
    <property type="match status" value="1"/>
</dbReference>
<dbReference type="EMBL" id="MU003872">
    <property type="protein sequence ID" value="KAF2716509.1"/>
    <property type="molecule type" value="Genomic_DNA"/>
</dbReference>
<feature type="transmembrane region" description="Helical" evidence="2">
    <location>
        <begin position="209"/>
        <end position="230"/>
    </location>
</feature>
<keyword evidence="2" id="KW-1133">Transmembrane helix</keyword>
<sequence length="375" mass="40573">MADPSIPSGVHPSDIVNGRDHGPLVTVAAGLFITCSLLFYGVRLLIRWPWTALFSRDDLAVTIATLLSIVQVAVICSAVPKGMGRVQQELTPAAISTIEKMIYASDLLWLLAIYASRLSVALLFFRLTSQQKHMKWCRMLTVACGVVWLIAFLLVGAQPKLGSLEPAIADGIVARWVVAELLGNLLELGLIAFPVYLVKGLQMSMATKFTILSGFALRLPLIALSIVRLVYLSNALHSVNFSFEFATAEIFSQAEMCYALISATLPCLRIFLRATYTGRLGGSVIDTPGESQMATAGSARNDTIGSAEKSQTRRMTELQVFDELSTGETQSSAVVVGNAGRDSRKASVSTKTSEQTADASDTAIMVRQTVDVRYE</sequence>
<feature type="transmembrane region" description="Helical" evidence="2">
    <location>
        <begin position="250"/>
        <end position="272"/>
    </location>
</feature>
<comment type="caution">
    <text evidence="4">The sequence shown here is derived from an EMBL/GenBank/DDBJ whole genome shotgun (WGS) entry which is preliminary data.</text>
</comment>
<feature type="transmembrane region" description="Helical" evidence="2">
    <location>
        <begin position="137"/>
        <end position="156"/>
    </location>
</feature>
<feature type="transmembrane region" description="Helical" evidence="2">
    <location>
        <begin position="58"/>
        <end position="80"/>
    </location>
</feature>
<organism evidence="4 5">
    <name type="scientific">Polychaeton citri CBS 116435</name>
    <dbReference type="NCBI Taxonomy" id="1314669"/>
    <lineage>
        <taxon>Eukaryota</taxon>
        <taxon>Fungi</taxon>
        <taxon>Dikarya</taxon>
        <taxon>Ascomycota</taxon>
        <taxon>Pezizomycotina</taxon>
        <taxon>Dothideomycetes</taxon>
        <taxon>Dothideomycetidae</taxon>
        <taxon>Capnodiales</taxon>
        <taxon>Capnodiaceae</taxon>
        <taxon>Polychaeton</taxon>
    </lineage>
</organism>
<evidence type="ECO:0000313" key="4">
    <source>
        <dbReference type="EMBL" id="KAF2716509.1"/>
    </source>
</evidence>
<evidence type="ECO:0000256" key="1">
    <source>
        <dbReference type="SAM" id="MobiDB-lite"/>
    </source>
</evidence>
<feature type="domain" description="Rhodopsin" evidence="3">
    <location>
        <begin position="42"/>
        <end position="273"/>
    </location>
</feature>
<accession>A0A9P4Q1S0</accession>
<feature type="transmembrane region" description="Helical" evidence="2">
    <location>
        <begin position="107"/>
        <end position="125"/>
    </location>
</feature>
<dbReference type="Proteomes" id="UP000799441">
    <property type="component" value="Unassembled WGS sequence"/>
</dbReference>
<keyword evidence="2" id="KW-0812">Transmembrane</keyword>
<evidence type="ECO:0000313" key="5">
    <source>
        <dbReference type="Proteomes" id="UP000799441"/>
    </source>
</evidence>
<protein>
    <recommendedName>
        <fullName evidence="3">Rhodopsin domain-containing protein</fullName>
    </recommendedName>
</protein>
<dbReference type="AlphaFoldDB" id="A0A9P4Q1S0"/>
<evidence type="ECO:0000259" key="3">
    <source>
        <dbReference type="Pfam" id="PF20684"/>
    </source>
</evidence>
<feature type="transmembrane region" description="Helical" evidence="2">
    <location>
        <begin position="176"/>
        <end position="197"/>
    </location>
</feature>
<reference evidence="4" key="1">
    <citation type="journal article" date="2020" name="Stud. Mycol.">
        <title>101 Dothideomycetes genomes: a test case for predicting lifestyles and emergence of pathogens.</title>
        <authorList>
            <person name="Haridas S."/>
            <person name="Albert R."/>
            <person name="Binder M."/>
            <person name="Bloem J."/>
            <person name="Labutti K."/>
            <person name="Salamov A."/>
            <person name="Andreopoulos B."/>
            <person name="Baker S."/>
            <person name="Barry K."/>
            <person name="Bills G."/>
            <person name="Bluhm B."/>
            <person name="Cannon C."/>
            <person name="Castanera R."/>
            <person name="Culley D."/>
            <person name="Daum C."/>
            <person name="Ezra D."/>
            <person name="Gonzalez J."/>
            <person name="Henrissat B."/>
            <person name="Kuo A."/>
            <person name="Liang C."/>
            <person name="Lipzen A."/>
            <person name="Lutzoni F."/>
            <person name="Magnuson J."/>
            <person name="Mondo S."/>
            <person name="Nolan M."/>
            <person name="Ohm R."/>
            <person name="Pangilinan J."/>
            <person name="Park H.-J."/>
            <person name="Ramirez L."/>
            <person name="Alfaro M."/>
            <person name="Sun H."/>
            <person name="Tritt A."/>
            <person name="Yoshinaga Y."/>
            <person name="Zwiers L.-H."/>
            <person name="Turgeon B."/>
            <person name="Goodwin S."/>
            <person name="Spatafora J."/>
            <person name="Crous P."/>
            <person name="Grigoriev I."/>
        </authorList>
    </citation>
    <scope>NUCLEOTIDE SEQUENCE</scope>
    <source>
        <strain evidence="4">CBS 116435</strain>
    </source>
</reference>
<dbReference type="Pfam" id="PF20684">
    <property type="entry name" value="Fung_rhodopsin"/>
    <property type="match status" value="1"/>
</dbReference>
<dbReference type="OrthoDB" id="3897607at2759"/>
<feature type="transmembrane region" description="Helical" evidence="2">
    <location>
        <begin position="24"/>
        <end position="46"/>
    </location>
</feature>